<dbReference type="PANTHER" id="PTHR43255">
    <property type="entry name" value="IRON-SULFUR-BINDING OXIDOREDUCTASE FADF-RELATED-RELATED"/>
    <property type="match status" value="1"/>
</dbReference>
<dbReference type="EC" id="1.-.-.-" evidence="7"/>
<dbReference type="SUPFAM" id="SSF51905">
    <property type="entry name" value="FAD/NAD(P)-binding domain"/>
    <property type="match status" value="1"/>
</dbReference>
<feature type="domain" description="4Fe-4S ferredoxin-type" evidence="6">
    <location>
        <begin position="339"/>
        <end position="369"/>
    </location>
</feature>
<dbReference type="GO" id="GO:0005886">
    <property type="term" value="C:plasma membrane"/>
    <property type="evidence" value="ECO:0007669"/>
    <property type="project" value="TreeGrafter"/>
</dbReference>
<dbReference type="RefSeq" id="WP_052222433.1">
    <property type="nucleotide sequence ID" value="NZ_LHUR01000036.1"/>
</dbReference>
<reference evidence="8" key="1">
    <citation type="submission" date="2015-08" db="EMBL/GenBank/DDBJ databases">
        <title>Genome sequence of the strict anaerobe Clostridium homopropionicum LuHBu1 (DSM 5847T).</title>
        <authorList>
            <person name="Poehlein A."/>
            <person name="Beck M."/>
            <person name="Schiel-Bengelsdorf B."/>
            <person name="Bengelsdorf F.R."/>
            <person name="Daniel R."/>
            <person name="Duerre P."/>
        </authorList>
    </citation>
    <scope>NUCLEOTIDE SEQUENCE [LARGE SCALE GENOMIC DNA]</scope>
    <source>
        <strain evidence="8">DSM 5847</strain>
    </source>
</reference>
<dbReference type="Gene3D" id="1.10.1060.10">
    <property type="entry name" value="Alpha-helical ferredoxin"/>
    <property type="match status" value="2"/>
</dbReference>
<dbReference type="InterPro" id="IPR004017">
    <property type="entry name" value="Cys_rich_dom"/>
</dbReference>
<organism evidence="7 8">
    <name type="scientific">Clostridium homopropionicum DSM 5847</name>
    <dbReference type="NCBI Taxonomy" id="1121318"/>
    <lineage>
        <taxon>Bacteria</taxon>
        <taxon>Bacillati</taxon>
        <taxon>Bacillota</taxon>
        <taxon>Clostridia</taxon>
        <taxon>Eubacteriales</taxon>
        <taxon>Clostridiaceae</taxon>
        <taxon>Clostridium</taxon>
    </lineage>
</organism>
<evidence type="ECO:0000256" key="5">
    <source>
        <dbReference type="ARBA" id="ARBA00023014"/>
    </source>
</evidence>
<dbReference type="NCBIfam" id="NF045663">
    <property type="entry name" value="diclust_near_Sec"/>
    <property type="match status" value="1"/>
</dbReference>
<dbReference type="PANTHER" id="PTHR43255:SF1">
    <property type="entry name" value="IRON-SULFUR-BINDING OXIDOREDUCTASE FADF-RELATED"/>
    <property type="match status" value="1"/>
</dbReference>
<dbReference type="PROSITE" id="PS51379">
    <property type="entry name" value="4FE4S_FER_2"/>
    <property type="match status" value="2"/>
</dbReference>
<dbReference type="GO" id="GO:0051539">
    <property type="term" value="F:4 iron, 4 sulfur cluster binding"/>
    <property type="evidence" value="ECO:0007669"/>
    <property type="project" value="UniProtKB-KW"/>
</dbReference>
<proteinExistence type="predicted"/>
<name>A0A0L6Z6V4_9CLOT</name>
<protein>
    <submittedName>
        <fullName evidence="7">NADPH-Fe(3+) oxidoreductase subunit beta</fullName>
        <ecNumber evidence="7">1.-.-.-</ecNumber>
    </submittedName>
</protein>
<gene>
    <name evidence="7" type="primary">sfrB</name>
    <name evidence="7" type="ORF">CLHOM_29690</name>
</gene>
<keyword evidence="2" id="KW-0479">Metal-binding</keyword>
<dbReference type="PRINTS" id="PR00419">
    <property type="entry name" value="ADXRDTASE"/>
</dbReference>
<dbReference type="Pfam" id="PF13450">
    <property type="entry name" value="NAD_binding_8"/>
    <property type="match status" value="1"/>
</dbReference>
<dbReference type="AlphaFoldDB" id="A0A0L6Z6V4"/>
<keyword evidence="4" id="KW-0408">Iron</keyword>
<dbReference type="InterPro" id="IPR051460">
    <property type="entry name" value="HdrC_iron-sulfur_subunit"/>
</dbReference>
<dbReference type="PATRIC" id="fig|1121318.3.peg.2981"/>
<dbReference type="Pfam" id="PF13534">
    <property type="entry name" value="Fer4_17"/>
    <property type="match status" value="1"/>
</dbReference>
<evidence type="ECO:0000313" key="8">
    <source>
        <dbReference type="Proteomes" id="UP000037043"/>
    </source>
</evidence>
<dbReference type="InterPro" id="IPR017896">
    <property type="entry name" value="4Fe4S_Fe-S-bd"/>
</dbReference>
<comment type="caution">
    <text evidence="7">The sequence shown here is derived from an EMBL/GenBank/DDBJ whole genome shotgun (WGS) entry which is preliminary data.</text>
</comment>
<evidence type="ECO:0000256" key="4">
    <source>
        <dbReference type="ARBA" id="ARBA00023004"/>
    </source>
</evidence>
<dbReference type="GO" id="GO:0046872">
    <property type="term" value="F:metal ion binding"/>
    <property type="evidence" value="ECO:0007669"/>
    <property type="project" value="UniProtKB-KW"/>
</dbReference>
<sequence length="756" mass="85851">MDLEKLLSIQDKCINDNPPACITECPIHVDVKAFIGEVKKENFEEAYRIIKKRIPLVNLIGMICDHPCEKHCVISKDGEAIAIHELERAVVTYGKKAKIKVLPIPKNNKKIAVIGGGISGLTCAFDLNQKGYKVVIFEKEATAGGSLLNITDHKLDSNTIQEEISELEKQGIEIRLSNPITEEDLDNISNEFGAIYIGTGNWSREFNVDPATLQTERENIFVGGKIISKCNSIIQSVFTGRCAAVSIDRFVNEKSLTALRTNEGPYESKLLMSYDYIEKPHRIKHSRVYSKEEAVAEASRCIQCECHKCVKACKHLQTVKLDPKAYIRTINQNERIILGNHYANKTINSCTMCGLCGSVCPSSINMADIIKETRQSMVEKGKMPLSAHDFALKDMKFTNSEYFELVKHESNHDKSTYIFFPGCQLSASYSEEVVKTYVYLTEKLPGSVGLYLGCCGAPADWAGQKELFDSTMGKIQENLEKMGNPIVITACSTCFNNFSKGLKNSRIRSLWEIFLEEGIPEEAKRGNGKTLMVHDACTTREEKEIHESIRKIAENLDYKIEEPHYTKETTKCCGFGGNVFFSNKQFSREVSKDRIKDSENDFLVYCAMCRDLFVLNGKKSYHILDILFGNDKNEISEMNVPTLSERRVNRLRMKKYMLETLWGEKMEINSEHDDIKIILDQNLRDKMEEQLILDSDIKGVIYNAEKTKNSFYNPNNSHILAFNRVINITFWVEYEKTEEGYKIINAYSHRMDVAGV</sequence>
<dbReference type="InterPro" id="IPR009051">
    <property type="entry name" value="Helical_ferredxn"/>
</dbReference>
<evidence type="ECO:0000256" key="2">
    <source>
        <dbReference type="ARBA" id="ARBA00022723"/>
    </source>
</evidence>
<dbReference type="Pfam" id="PF02754">
    <property type="entry name" value="CCG"/>
    <property type="match status" value="2"/>
</dbReference>
<keyword evidence="8" id="KW-1185">Reference proteome</keyword>
<dbReference type="SUPFAM" id="SSF46548">
    <property type="entry name" value="alpha-helical ferredoxin"/>
    <property type="match status" value="2"/>
</dbReference>
<keyword evidence="5" id="KW-0411">Iron-sulfur</keyword>
<feature type="domain" description="4Fe-4S ferredoxin-type" evidence="6">
    <location>
        <begin position="292"/>
        <end position="324"/>
    </location>
</feature>
<evidence type="ECO:0000256" key="1">
    <source>
        <dbReference type="ARBA" id="ARBA00022485"/>
    </source>
</evidence>
<dbReference type="InterPro" id="IPR017900">
    <property type="entry name" value="4Fe4S_Fe_S_CS"/>
</dbReference>
<dbReference type="Proteomes" id="UP000037043">
    <property type="component" value="Unassembled WGS sequence"/>
</dbReference>
<evidence type="ECO:0000313" key="7">
    <source>
        <dbReference type="EMBL" id="KOA18685.1"/>
    </source>
</evidence>
<dbReference type="InterPro" id="IPR036188">
    <property type="entry name" value="FAD/NAD-bd_sf"/>
</dbReference>
<dbReference type="STRING" id="36844.SAMN04488501_110106"/>
<dbReference type="Pfam" id="PF14691">
    <property type="entry name" value="Fer4_20"/>
    <property type="match status" value="1"/>
</dbReference>
<dbReference type="InterPro" id="IPR028261">
    <property type="entry name" value="DPD_II"/>
</dbReference>
<dbReference type="GO" id="GO:0016491">
    <property type="term" value="F:oxidoreductase activity"/>
    <property type="evidence" value="ECO:0007669"/>
    <property type="project" value="UniProtKB-KW"/>
</dbReference>
<keyword evidence="1" id="KW-0004">4Fe-4S</keyword>
<evidence type="ECO:0000259" key="6">
    <source>
        <dbReference type="PROSITE" id="PS51379"/>
    </source>
</evidence>
<accession>A0A0L6Z6V4</accession>
<dbReference type="Gene3D" id="3.50.50.60">
    <property type="entry name" value="FAD/NAD(P)-binding domain"/>
    <property type="match status" value="1"/>
</dbReference>
<evidence type="ECO:0000256" key="3">
    <source>
        <dbReference type="ARBA" id="ARBA00023002"/>
    </source>
</evidence>
<dbReference type="PROSITE" id="PS00198">
    <property type="entry name" value="4FE4S_FER_1"/>
    <property type="match status" value="1"/>
</dbReference>
<dbReference type="EMBL" id="LHUR01000036">
    <property type="protein sequence ID" value="KOA18685.1"/>
    <property type="molecule type" value="Genomic_DNA"/>
</dbReference>
<keyword evidence="3 7" id="KW-0560">Oxidoreductase</keyword>